<dbReference type="EMBL" id="HBFL01004179">
    <property type="protein sequence ID" value="CAD8762949.1"/>
    <property type="molecule type" value="Transcribed_RNA"/>
</dbReference>
<name>A0A7S0UHM9_9STRA</name>
<accession>A0A7S0UHM9</accession>
<protein>
    <submittedName>
        <fullName evidence="2">Uncharacterized protein</fullName>
    </submittedName>
</protein>
<proteinExistence type="predicted"/>
<evidence type="ECO:0000313" key="2">
    <source>
        <dbReference type="EMBL" id="CAD8762949.1"/>
    </source>
</evidence>
<sequence>MIQDHQLILSVPIQEELQIPTAVEDDEPRPPAPLASPIHTEKDDDERIQRQKQQNTSIAVAYGTSLWKKFKGLVRVKDHAKVNYYHYSNERTFSMLSVPLQPPSILAYEKYRQDALEEFLAYALTITMDQTTMPN</sequence>
<feature type="region of interest" description="Disordered" evidence="1">
    <location>
        <begin position="21"/>
        <end position="55"/>
    </location>
</feature>
<dbReference type="AlphaFoldDB" id="A0A7S0UHM9"/>
<evidence type="ECO:0000256" key="1">
    <source>
        <dbReference type="SAM" id="MobiDB-lite"/>
    </source>
</evidence>
<reference evidence="2" key="1">
    <citation type="submission" date="2021-01" db="EMBL/GenBank/DDBJ databases">
        <authorList>
            <person name="Corre E."/>
            <person name="Pelletier E."/>
            <person name="Niang G."/>
            <person name="Scheremetjew M."/>
            <person name="Finn R."/>
            <person name="Kale V."/>
            <person name="Holt S."/>
            <person name="Cochrane G."/>
            <person name="Meng A."/>
            <person name="Brown T."/>
            <person name="Cohen L."/>
        </authorList>
    </citation>
    <scope>NUCLEOTIDE SEQUENCE</scope>
    <source>
        <strain evidence="2">UNC1205</strain>
    </source>
</reference>
<organism evidence="2">
    <name type="scientific">Pseudo-nitzschia delicatissima</name>
    <dbReference type="NCBI Taxonomy" id="44447"/>
    <lineage>
        <taxon>Eukaryota</taxon>
        <taxon>Sar</taxon>
        <taxon>Stramenopiles</taxon>
        <taxon>Ochrophyta</taxon>
        <taxon>Bacillariophyta</taxon>
        <taxon>Bacillariophyceae</taxon>
        <taxon>Bacillariophycidae</taxon>
        <taxon>Bacillariales</taxon>
        <taxon>Bacillariaceae</taxon>
        <taxon>Pseudo-nitzschia</taxon>
    </lineage>
</organism>
<feature type="compositionally biased region" description="Basic and acidic residues" evidence="1">
    <location>
        <begin position="39"/>
        <end position="49"/>
    </location>
</feature>
<gene>
    <name evidence="2" type="ORF">PDEL1432_LOCUS2989</name>
</gene>